<dbReference type="Gene3D" id="3.40.50.1820">
    <property type="entry name" value="alpha/beta hydrolase"/>
    <property type="match status" value="1"/>
</dbReference>
<gene>
    <name evidence="3" type="ORF">SAMN05421684_3067</name>
</gene>
<dbReference type="OrthoDB" id="3210113at2"/>
<evidence type="ECO:0000313" key="3">
    <source>
        <dbReference type="EMBL" id="SDZ15288.1"/>
    </source>
</evidence>
<feature type="chain" id="PRO_5039069906" description="Acyl-CoA:diacylglycerol acyltransferase" evidence="2">
    <location>
        <begin position="21"/>
        <end position="272"/>
    </location>
</feature>
<dbReference type="RefSeq" id="WP_090791970.1">
    <property type="nucleotide sequence ID" value="NZ_BOND01000009.1"/>
</dbReference>
<evidence type="ECO:0008006" key="5">
    <source>
        <dbReference type="Google" id="ProtNLM"/>
    </source>
</evidence>
<proteinExistence type="predicted"/>
<feature type="region of interest" description="Disordered" evidence="1">
    <location>
        <begin position="253"/>
        <end position="272"/>
    </location>
</feature>
<organism evidence="3 4">
    <name type="scientific">Asanoa ishikariensis</name>
    <dbReference type="NCBI Taxonomy" id="137265"/>
    <lineage>
        <taxon>Bacteria</taxon>
        <taxon>Bacillati</taxon>
        <taxon>Actinomycetota</taxon>
        <taxon>Actinomycetes</taxon>
        <taxon>Micromonosporales</taxon>
        <taxon>Micromonosporaceae</taxon>
        <taxon>Asanoa</taxon>
    </lineage>
</organism>
<protein>
    <recommendedName>
        <fullName evidence="5">Acyl-CoA:diacylglycerol acyltransferase</fullName>
    </recommendedName>
</protein>
<dbReference type="EMBL" id="FNQB01000002">
    <property type="protein sequence ID" value="SDZ15288.1"/>
    <property type="molecule type" value="Genomic_DNA"/>
</dbReference>
<dbReference type="SUPFAM" id="SSF53474">
    <property type="entry name" value="alpha/beta-Hydrolases"/>
    <property type="match status" value="1"/>
</dbReference>
<evidence type="ECO:0000313" key="4">
    <source>
        <dbReference type="Proteomes" id="UP000199632"/>
    </source>
</evidence>
<sequence length="272" mass="28628">MRRRTLLNAAIVGAVGLGVAAVGGLSSAQTTEPEAAAGDERVEKKESVARGKTIDFYTAVPAGHGDGKGLPICLVMHGASTRPDDFRGLGFGRALTRAVEKGSPPFVLAGADGGRRGWRPHDGDDPQRMVYEEIPNWCAERGFDVGRLAIWGWSMGGAGGLRLAETFRGFAKGVAAFSPAVSRGDDVFQSVGRLRTQPLGLWCGLDDPLLDDVKALQLALPMPPIAGGYSDGGHDMDYWKSVVPQAFQFIGGMLTRPKPSPTPSPAPSATMG</sequence>
<dbReference type="InterPro" id="IPR029058">
    <property type="entry name" value="AB_hydrolase_fold"/>
</dbReference>
<keyword evidence="4" id="KW-1185">Reference proteome</keyword>
<dbReference type="Proteomes" id="UP000199632">
    <property type="component" value="Unassembled WGS sequence"/>
</dbReference>
<evidence type="ECO:0000256" key="2">
    <source>
        <dbReference type="SAM" id="SignalP"/>
    </source>
</evidence>
<evidence type="ECO:0000256" key="1">
    <source>
        <dbReference type="SAM" id="MobiDB-lite"/>
    </source>
</evidence>
<reference evidence="4" key="1">
    <citation type="submission" date="2016-10" db="EMBL/GenBank/DDBJ databases">
        <authorList>
            <person name="Varghese N."/>
            <person name="Submissions S."/>
        </authorList>
    </citation>
    <scope>NUCLEOTIDE SEQUENCE [LARGE SCALE GENOMIC DNA]</scope>
    <source>
        <strain evidence="4">DSM 44718</strain>
    </source>
</reference>
<keyword evidence="2" id="KW-0732">Signal</keyword>
<feature type="signal peptide" evidence="2">
    <location>
        <begin position="1"/>
        <end position="20"/>
    </location>
</feature>
<accession>A0A1H3QQK6</accession>
<dbReference type="STRING" id="137265.SAMN05421684_3067"/>
<name>A0A1H3QQK6_9ACTN</name>
<dbReference type="AlphaFoldDB" id="A0A1H3QQK6"/>